<dbReference type="InterPro" id="IPR005135">
    <property type="entry name" value="Endo/exonuclease/phosphatase"/>
</dbReference>
<organism evidence="4 5">
    <name type="scientific">Alloscardovia theropitheci</name>
    <dbReference type="NCBI Taxonomy" id="2496842"/>
    <lineage>
        <taxon>Bacteria</taxon>
        <taxon>Bacillati</taxon>
        <taxon>Actinomycetota</taxon>
        <taxon>Actinomycetes</taxon>
        <taxon>Bifidobacteriales</taxon>
        <taxon>Bifidobacteriaceae</taxon>
        <taxon>Alloscardovia</taxon>
    </lineage>
</organism>
<evidence type="ECO:0000256" key="1">
    <source>
        <dbReference type="SAM" id="MobiDB-lite"/>
    </source>
</evidence>
<protein>
    <submittedName>
        <fullName evidence="4">Endonuclease/exonuclease/phosphatase family protein</fullName>
    </submittedName>
</protein>
<keyword evidence="4" id="KW-0540">Nuclease</keyword>
<dbReference type="GO" id="GO:0004519">
    <property type="term" value="F:endonuclease activity"/>
    <property type="evidence" value="ECO:0007669"/>
    <property type="project" value="UniProtKB-KW"/>
</dbReference>
<feature type="transmembrane region" description="Helical" evidence="2">
    <location>
        <begin position="96"/>
        <end position="119"/>
    </location>
</feature>
<dbReference type="OrthoDB" id="2340043at2"/>
<dbReference type="AlphaFoldDB" id="A0A4R0R0T2"/>
<dbReference type="RefSeq" id="WP_131283312.1">
    <property type="nucleotide sequence ID" value="NZ_RXLP01000008.1"/>
</dbReference>
<keyword evidence="2" id="KW-0472">Membrane</keyword>
<comment type="caution">
    <text evidence="4">The sequence shown here is derived from an EMBL/GenBank/DDBJ whole genome shotgun (WGS) entry which is preliminary data.</text>
</comment>
<keyword evidence="4" id="KW-0255">Endonuclease</keyword>
<feature type="compositionally biased region" description="Polar residues" evidence="1">
    <location>
        <begin position="73"/>
        <end position="90"/>
    </location>
</feature>
<keyword evidence="4" id="KW-0378">Hydrolase</keyword>
<accession>A0A4R0R0T2</accession>
<feature type="transmembrane region" description="Helical" evidence="2">
    <location>
        <begin position="131"/>
        <end position="155"/>
    </location>
</feature>
<feature type="domain" description="Endonuclease/exonuclease/phosphatase" evidence="3">
    <location>
        <begin position="220"/>
        <end position="430"/>
    </location>
</feature>
<reference evidence="4 5" key="1">
    <citation type="submission" date="2018-12" db="EMBL/GenBank/DDBJ databases">
        <title>Alloscrdovia theropitheci sp. nov: a novel taxon from the feces of the bleeding-herat monkey (Theropithecus geleda).</title>
        <authorList>
            <person name="Modesto M."/>
        </authorList>
    </citation>
    <scope>NUCLEOTIDE SEQUENCE [LARGE SCALE GENOMIC DNA]</scope>
    <source>
        <strain evidence="4 5">GLDI4/2</strain>
    </source>
</reference>
<dbReference type="Proteomes" id="UP000291289">
    <property type="component" value="Unassembled WGS sequence"/>
</dbReference>
<dbReference type="Gene3D" id="3.60.10.10">
    <property type="entry name" value="Endonuclease/exonuclease/phosphatase"/>
    <property type="match status" value="1"/>
</dbReference>
<dbReference type="Pfam" id="PF03372">
    <property type="entry name" value="Exo_endo_phos"/>
    <property type="match status" value="1"/>
</dbReference>
<dbReference type="EMBL" id="RXLP01000008">
    <property type="protein sequence ID" value="TCD54686.1"/>
    <property type="molecule type" value="Genomic_DNA"/>
</dbReference>
<dbReference type="SUPFAM" id="SSF56219">
    <property type="entry name" value="DNase I-like"/>
    <property type="match status" value="1"/>
</dbReference>
<proteinExistence type="predicted"/>
<evidence type="ECO:0000313" key="5">
    <source>
        <dbReference type="Proteomes" id="UP000291289"/>
    </source>
</evidence>
<feature type="transmembrane region" description="Helical" evidence="2">
    <location>
        <begin position="162"/>
        <end position="181"/>
    </location>
</feature>
<dbReference type="GO" id="GO:0004527">
    <property type="term" value="F:exonuclease activity"/>
    <property type="evidence" value="ECO:0007669"/>
    <property type="project" value="UniProtKB-KW"/>
</dbReference>
<keyword evidence="5" id="KW-1185">Reference proteome</keyword>
<keyword evidence="2" id="KW-0812">Transmembrane</keyword>
<keyword evidence="2" id="KW-1133">Transmembrane helix</keyword>
<evidence type="ECO:0000313" key="4">
    <source>
        <dbReference type="EMBL" id="TCD54686.1"/>
    </source>
</evidence>
<sequence length="440" mass="48828">MATKRSTSRQKSASSSRKTRSTQTSRSASVSRGRASSVKSDKTRLSKSRGSQRNQLSSSKQRSELLQRAGVRSNKSSNKSYQHRTGSSRNRNTRKITMISAMSVIAWIAIVLIAGWMVLRYLPAGMDAQYPFTYLIALIPLLAVPLVIIGIFAIATKNTAQIWVTTILLVIHMLWSLTFYLPMPPAITTVLGSPQQTIESTVSSSQTAHSDSPTPTLTVMTANVMRGRADTSVIMHTIKHEHVDVLAVQEVNDKFVQQLHDNGILQELGFEQLGEKTNHDNAGFNALWSRYPVSQTGAELLKNMGSNTPWMTINVANHLVRIISTHPYSPHRSLKQWHSDISALQQVTTDSDVPSIVMGDLNSSTFHGTFRSVVDAGLVDSSLEIHHGPHTTFPSSWAFVPPLIEIDHVLHTRELRAIDMKTVKIPRTDHRALVTTITWK</sequence>
<keyword evidence="4" id="KW-0269">Exonuclease</keyword>
<feature type="compositionally biased region" description="Low complexity" evidence="1">
    <location>
        <begin position="1"/>
        <end position="38"/>
    </location>
</feature>
<feature type="compositionally biased region" description="Polar residues" evidence="1">
    <location>
        <begin position="48"/>
        <end position="60"/>
    </location>
</feature>
<feature type="region of interest" description="Disordered" evidence="1">
    <location>
        <begin position="1"/>
        <end position="92"/>
    </location>
</feature>
<dbReference type="InterPro" id="IPR036691">
    <property type="entry name" value="Endo/exonu/phosph_ase_sf"/>
</dbReference>
<evidence type="ECO:0000259" key="3">
    <source>
        <dbReference type="Pfam" id="PF03372"/>
    </source>
</evidence>
<evidence type="ECO:0000256" key="2">
    <source>
        <dbReference type="SAM" id="Phobius"/>
    </source>
</evidence>
<name>A0A4R0R0T2_9BIFI</name>
<gene>
    <name evidence="4" type="ORF">EJ419_02300</name>
</gene>